<name>A0AAN9F5G7_CROPI</name>
<dbReference type="GO" id="GO:0005737">
    <property type="term" value="C:cytoplasm"/>
    <property type="evidence" value="ECO:0007669"/>
    <property type="project" value="TreeGrafter"/>
</dbReference>
<dbReference type="EMBL" id="JAYWIO010000004">
    <property type="protein sequence ID" value="KAK7269984.1"/>
    <property type="molecule type" value="Genomic_DNA"/>
</dbReference>
<dbReference type="PANTHER" id="PTHR15921">
    <property type="entry name" value="PRE-MRNA CLEAVAGE COMPLEX II"/>
    <property type="match status" value="1"/>
</dbReference>
<dbReference type="InterPro" id="IPR045154">
    <property type="entry name" value="PCF11-like"/>
</dbReference>
<dbReference type="SMART" id="SM00582">
    <property type="entry name" value="RPR"/>
    <property type="match status" value="1"/>
</dbReference>
<feature type="region of interest" description="Disordered" evidence="2">
    <location>
        <begin position="945"/>
        <end position="974"/>
    </location>
</feature>
<evidence type="ECO:0000256" key="1">
    <source>
        <dbReference type="ARBA" id="ARBA00022664"/>
    </source>
</evidence>
<gene>
    <name evidence="4" type="ORF">RIF29_22822</name>
</gene>
<keyword evidence="5" id="KW-1185">Reference proteome</keyword>
<protein>
    <recommendedName>
        <fullName evidence="3">CID domain-containing protein</fullName>
    </recommendedName>
</protein>
<dbReference type="GO" id="GO:0005849">
    <property type="term" value="C:mRNA cleavage factor complex"/>
    <property type="evidence" value="ECO:0007669"/>
    <property type="project" value="TreeGrafter"/>
</dbReference>
<feature type="region of interest" description="Disordered" evidence="2">
    <location>
        <begin position="244"/>
        <end position="263"/>
    </location>
</feature>
<proteinExistence type="predicted"/>
<accession>A0AAN9F5G7</accession>
<dbReference type="GO" id="GO:0031124">
    <property type="term" value="P:mRNA 3'-end processing"/>
    <property type="evidence" value="ECO:0007669"/>
    <property type="project" value="InterPro"/>
</dbReference>
<dbReference type="CDD" id="cd16982">
    <property type="entry name" value="CID_Pcf11"/>
    <property type="match status" value="1"/>
</dbReference>
<dbReference type="Pfam" id="PF23228">
    <property type="entry name" value="zf_PCFS4"/>
    <property type="match status" value="1"/>
</dbReference>
<organism evidence="4 5">
    <name type="scientific">Crotalaria pallida</name>
    <name type="common">Smooth rattlebox</name>
    <name type="synonym">Crotalaria striata</name>
    <dbReference type="NCBI Taxonomy" id="3830"/>
    <lineage>
        <taxon>Eukaryota</taxon>
        <taxon>Viridiplantae</taxon>
        <taxon>Streptophyta</taxon>
        <taxon>Embryophyta</taxon>
        <taxon>Tracheophyta</taxon>
        <taxon>Spermatophyta</taxon>
        <taxon>Magnoliopsida</taxon>
        <taxon>eudicotyledons</taxon>
        <taxon>Gunneridae</taxon>
        <taxon>Pentapetalae</taxon>
        <taxon>rosids</taxon>
        <taxon>fabids</taxon>
        <taxon>Fabales</taxon>
        <taxon>Fabaceae</taxon>
        <taxon>Papilionoideae</taxon>
        <taxon>50 kb inversion clade</taxon>
        <taxon>genistoids sensu lato</taxon>
        <taxon>core genistoids</taxon>
        <taxon>Crotalarieae</taxon>
        <taxon>Crotalaria</taxon>
    </lineage>
</organism>
<dbReference type="PROSITE" id="PS00028">
    <property type="entry name" value="ZINC_FINGER_C2H2_1"/>
    <property type="match status" value="1"/>
</dbReference>
<feature type="region of interest" description="Disordered" evidence="2">
    <location>
        <begin position="10"/>
        <end position="43"/>
    </location>
</feature>
<evidence type="ECO:0000259" key="3">
    <source>
        <dbReference type="PROSITE" id="PS51391"/>
    </source>
</evidence>
<dbReference type="FunFam" id="1.25.40.90:FF:000023">
    <property type="entry name" value="polyadenylation and cleavage factor homolog 4"/>
    <property type="match status" value="1"/>
</dbReference>
<reference evidence="4 5" key="1">
    <citation type="submission" date="2024-01" db="EMBL/GenBank/DDBJ databases">
        <title>The genomes of 5 underutilized Papilionoideae crops provide insights into root nodulation and disease resistanc.</title>
        <authorList>
            <person name="Yuan L."/>
        </authorList>
    </citation>
    <scope>NUCLEOTIDE SEQUENCE [LARGE SCALE GENOMIC DNA]</scope>
    <source>
        <strain evidence="4">ZHUSHIDOU_FW_LH</strain>
        <tissue evidence="4">Leaf</tissue>
    </source>
</reference>
<sequence>MYSQNLILSAENPRPSSAYHHHPPLPPATTAKPMSNETLSQKPPPSILVGRFKALLKQRDDELRDDLQGAHVPPPTTDEIVQIYELLLSELTCNLKPIITDLTIIAEQQREHAKGIADAICARILEVPADQKLPALYLLDSIVKNYGQEYVRYFSLRLPEVFCVAYRQVQPSLHPAMRHLFGTWAKVFPPSVLHKIEAQLQFSQAVNNQSSTVNPLRASESPRPSHGIHVNPMYLRQLDRSSVDSVGGEKLDSSGKPSNTNFGLVPSKTHQFVSGRLGLSSSPSRIGLDRPLSASIDEYAVESESPHSAVDFGAAKALGRDEELSEWQRKQYSGDGRNRFQTSVTYSLSNGHQRQTARSLIDAYGSDKSQETSSNKPLLVERLDRNGKDNKVLPTSWQNTEEEEFDWEDMSPTLVDHSRNNGFLPSTVAFSRERPVTVAANATSPDQDIRKCWSSGSQLPPLDDSSVVAEDTFPSSAYGRVSLGQISGFQNQINPSLGSHQPHEAWKIPHHPSISSQHLFNIRGEPRSLLMPPIDNIPITNANPFGIRSAVSRISALPSNMEARPPVLPASFEIRPSVNVHATRPPILNPIFPMQRHVRGQFEAINTSNPIMNHGPNKPLFMPEQLLDSVENKDTGKEKIHHLPNQLAGLISSNQQNHGQVPQQQIFPPRDPFASQFSHGNSLQGYSASLSTGLSNPLPVLQFPLPPQNIANNPLHLHGGAHPPLPPGRPRAPSQMLPHPNVSPFMPSQQPTVAYSNLINSLMSQGMISLANQPPAQDSVGTEFNPDILKLRHESVINALYGDLPRQCTTCGLRFKCQEEHSSHMDWHVTKNRMSKNRKQKPSRKWFVSDRMWLTGAEALGTESVPGFLPTEIVEEKKDDEELAVPADEDQNTCHLCGEPFDEFYSDEMEEWMYRGAVYLNAPMGTTASMDRSLLGPIIHAKCRSESSVPPSEDFGLDSGGANEEGTQRKRMRS</sequence>
<dbReference type="GO" id="GO:0000993">
    <property type="term" value="F:RNA polymerase II complex binding"/>
    <property type="evidence" value="ECO:0007669"/>
    <property type="project" value="InterPro"/>
</dbReference>
<dbReference type="Gene3D" id="1.25.40.90">
    <property type="match status" value="1"/>
</dbReference>
<dbReference type="Pfam" id="PF04818">
    <property type="entry name" value="CID"/>
    <property type="match status" value="1"/>
</dbReference>
<evidence type="ECO:0000313" key="4">
    <source>
        <dbReference type="EMBL" id="KAK7269984.1"/>
    </source>
</evidence>
<dbReference type="InterPro" id="IPR013087">
    <property type="entry name" value="Znf_C2H2_type"/>
</dbReference>
<dbReference type="GO" id="GO:0006369">
    <property type="term" value="P:termination of RNA polymerase II transcription"/>
    <property type="evidence" value="ECO:0007669"/>
    <property type="project" value="InterPro"/>
</dbReference>
<dbReference type="GO" id="GO:0003729">
    <property type="term" value="F:mRNA binding"/>
    <property type="evidence" value="ECO:0007669"/>
    <property type="project" value="InterPro"/>
</dbReference>
<comment type="caution">
    <text evidence="4">The sequence shown here is derived from an EMBL/GenBank/DDBJ whole genome shotgun (WGS) entry which is preliminary data.</text>
</comment>
<dbReference type="InterPro" id="IPR006569">
    <property type="entry name" value="CID_dom"/>
</dbReference>
<dbReference type="Proteomes" id="UP001372338">
    <property type="component" value="Unassembled WGS sequence"/>
</dbReference>
<dbReference type="AlphaFoldDB" id="A0AAN9F5G7"/>
<dbReference type="InterPro" id="IPR047415">
    <property type="entry name" value="Pcf11_CID"/>
</dbReference>
<evidence type="ECO:0000256" key="2">
    <source>
        <dbReference type="SAM" id="MobiDB-lite"/>
    </source>
</evidence>
<dbReference type="InterPro" id="IPR057242">
    <property type="entry name" value="PCFS4-like"/>
</dbReference>
<dbReference type="SUPFAM" id="SSF48464">
    <property type="entry name" value="ENTH/VHS domain"/>
    <property type="match status" value="1"/>
</dbReference>
<dbReference type="PANTHER" id="PTHR15921:SF12">
    <property type="entry name" value="POLYADENYLATION AND CLEAVAGE FACTOR HOMOLOG 4"/>
    <property type="match status" value="1"/>
</dbReference>
<dbReference type="PROSITE" id="PS51391">
    <property type="entry name" value="CID"/>
    <property type="match status" value="1"/>
</dbReference>
<feature type="domain" description="CID" evidence="3">
    <location>
        <begin position="76"/>
        <end position="204"/>
    </location>
</feature>
<keyword evidence="1" id="KW-0507">mRNA processing</keyword>
<evidence type="ECO:0000313" key="5">
    <source>
        <dbReference type="Proteomes" id="UP001372338"/>
    </source>
</evidence>
<feature type="compositionally biased region" description="Basic and acidic residues" evidence="2">
    <location>
        <begin position="244"/>
        <end position="253"/>
    </location>
</feature>
<dbReference type="InterPro" id="IPR008942">
    <property type="entry name" value="ENTH_VHS"/>
</dbReference>